<feature type="region of interest" description="Disordered" evidence="1">
    <location>
        <begin position="243"/>
        <end position="263"/>
    </location>
</feature>
<reference evidence="3" key="1">
    <citation type="submission" date="2020-08" db="EMBL/GenBank/DDBJ databases">
        <title>Genomic Encyclopedia of Type Strains, Phase IV (KMG-IV): sequencing the most valuable type-strain genomes for metagenomic binning, comparative biology and taxonomic classification.</title>
        <authorList>
            <person name="Goeker M."/>
        </authorList>
    </citation>
    <scope>NUCLEOTIDE SEQUENCE [LARGE SCALE GENOMIC DNA]</scope>
    <source>
        <strain evidence="3">DSM 105040</strain>
    </source>
</reference>
<dbReference type="InterPro" id="IPR009839">
    <property type="entry name" value="SseB_N"/>
</dbReference>
<comment type="caution">
    <text evidence="3">The sequence shown here is derived from an EMBL/GenBank/DDBJ whole genome shotgun (WGS) entry which is preliminary data.</text>
</comment>
<sequence length="263" mass="27275">MADETPLDRAHATMEAAPGDDALRLRFFERLADSELFLLLAAEPDGDNITPQVFELEGGSFVLVFDREERLADFVGSMAPFAALSGRLIATMLEDQGIGLGVNLGVAPSSILIPAEAVGWLAVTLAQRPTEVEALPVEITAPGGLPDVLLGALDAKLASAAGLAPLAYLAGVTYEGGQRGHMLAFVDAAPGAEGALAQAVGEALTFSGIEAGALDVAFFDASDPVAPRLARVGLRFDLPALARPQRAEPSAPGMDPDKPPKLR</sequence>
<evidence type="ECO:0000259" key="2">
    <source>
        <dbReference type="Pfam" id="PF07179"/>
    </source>
</evidence>
<dbReference type="AlphaFoldDB" id="A0A840C8Y2"/>
<dbReference type="RefSeq" id="WP_054539051.1">
    <property type="nucleotide sequence ID" value="NZ_JACIEQ010000002.1"/>
</dbReference>
<feature type="domain" description="SseB protein N-terminal" evidence="2">
    <location>
        <begin position="18"/>
        <end position="118"/>
    </location>
</feature>
<organism evidence="3 4">
    <name type="scientific">Actibacterium naphthalenivorans</name>
    <dbReference type="NCBI Taxonomy" id="1614693"/>
    <lineage>
        <taxon>Bacteria</taxon>
        <taxon>Pseudomonadati</taxon>
        <taxon>Pseudomonadota</taxon>
        <taxon>Alphaproteobacteria</taxon>
        <taxon>Rhodobacterales</taxon>
        <taxon>Roseobacteraceae</taxon>
        <taxon>Actibacterium</taxon>
    </lineage>
</organism>
<proteinExistence type="predicted"/>
<gene>
    <name evidence="3" type="ORF">GGR17_002253</name>
</gene>
<name>A0A840C8Y2_9RHOB</name>
<evidence type="ECO:0000256" key="1">
    <source>
        <dbReference type="SAM" id="MobiDB-lite"/>
    </source>
</evidence>
<accession>A0A840C8Y2</accession>
<dbReference type="Pfam" id="PF07179">
    <property type="entry name" value="SseB"/>
    <property type="match status" value="1"/>
</dbReference>
<dbReference type="EMBL" id="JACIEQ010000002">
    <property type="protein sequence ID" value="MBB4022444.1"/>
    <property type="molecule type" value="Genomic_DNA"/>
</dbReference>
<protein>
    <recommendedName>
        <fullName evidence="2">SseB protein N-terminal domain-containing protein</fullName>
    </recommendedName>
</protein>
<evidence type="ECO:0000313" key="4">
    <source>
        <dbReference type="Proteomes" id="UP000585681"/>
    </source>
</evidence>
<evidence type="ECO:0000313" key="3">
    <source>
        <dbReference type="EMBL" id="MBB4022444.1"/>
    </source>
</evidence>
<dbReference type="Proteomes" id="UP000585681">
    <property type="component" value="Unassembled WGS sequence"/>
</dbReference>
<keyword evidence="4" id="KW-1185">Reference proteome</keyword>